<evidence type="ECO:0000256" key="1">
    <source>
        <dbReference type="SAM" id="Coils"/>
    </source>
</evidence>
<reference evidence="2" key="3">
    <citation type="submission" date="2020-06" db="EMBL/GenBank/DDBJ databases">
        <authorList>
            <person name="Studholme D.J."/>
        </authorList>
    </citation>
    <scope>NUCLEOTIDE SEQUENCE</scope>
    <source>
        <strain evidence="2">NZFS 2646</strain>
        <strain evidence="3">NZFS 3630</strain>
    </source>
</reference>
<evidence type="ECO:0000313" key="3">
    <source>
        <dbReference type="EMBL" id="KAG2530450.1"/>
    </source>
</evidence>
<keyword evidence="1" id="KW-0175">Coiled coil</keyword>
<dbReference type="Proteomes" id="UP000285883">
    <property type="component" value="Unassembled WGS sequence"/>
</dbReference>
<dbReference type="STRING" id="325452.A0A3R7HZV7"/>
<reference evidence="2" key="1">
    <citation type="journal article" date="2015" name="Genom Data">
        <title>Genome sequences of six Phytophthora species associated with forests in New Zealand.</title>
        <authorList>
            <person name="Studholme D.J."/>
            <person name="McDougal R.L."/>
            <person name="Sambles C."/>
            <person name="Hansen E."/>
            <person name="Hardy G."/>
            <person name="Grant M."/>
            <person name="Ganley R.J."/>
            <person name="Williams N.M."/>
        </authorList>
    </citation>
    <scope>NUCLEOTIDE SEQUENCE</scope>
    <source>
        <strain evidence="2">NZFS 2646</strain>
        <strain evidence="3">NZFS 3630</strain>
    </source>
</reference>
<dbReference type="Proteomes" id="UP000285624">
    <property type="component" value="Unassembled WGS sequence"/>
</dbReference>
<dbReference type="EMBL" id="JPWV03000028">
    <property type="protein sequence ID" value="KAG2529536.1"/>
    <property type="molecule type" value="Genomic_DNA"/>
</dbReference>
<name>A0A3R7HZV7_9STRA</name>
<evidence type="ECO:0000313" key="5">
    <source>
        <dbReference type="EMBL" id="RLN83175.1"/>
    </source>
</evidence>
<evidence type="ECO:0000313" key="6">
    <source>
        <dbReference type="Proteomes" id="UP000285624"/>
    </source>
</evidence>
<accession>A0A3R7HZV7</accession>
<gene>
    <name evidence="4" type="ORF">BBI17_002280</name>
    <name evidence="5" type="ORF">BBO99_00002348</name>
    <name evidence="2" type="ORF">JM16_002021</name>
    <name evidence="3" type="ORF">JM18_002126</name>
</gene>
<organism evidence="5 6">
    <name type="scientific">Phytophthora kernoviae</name>
    <dbReference type="NCBI Taxonomy" id="325452"/>
    <lineage>
        <taxon>Eukaryota</taxon>
        <taxon>Sar</taxon>
        <taxon>Stramenopiles</taxon>
        <taxon>Oomycota</taxon>
        <taxon>Peronosporomycetes</taxon>
        <taxon>Peronosporales</taxon>
        <taxon>Peronosporaceae</taxon>
        <taxon>Phytophthora</taxon>
    </lineage>
</organism>
<reference evidence="6 7" key="2">
    <citation type="submission" date="2018-07" db="EMBL/GenBank/DDBJ databases">
        <title>Genome sequencing of oomycete isolates from Chile give support for New Zealand origin for Phytophthora kernoviae and make available the first Nothophytophthora sp. genome.</title>
        <authorList>
            <person name="Studholme D.J."/>
            <person name="Sanfuentes E."/>
            <person name="Panda P."/>
            <person name="Hill R."/>
            <person name="Sambles C."/>
            <person name="Grant M."/>
            <person name="Williams N.M."/>
            <person name="Mcdougal R.L."/>
        </authorList>
    </citation>
    <scope>NUCLEOTIDE SEQUENCE [LARGE SCALE GENOMIC DNA]</scope>
    <source>
        <strain evidence="4">Chile2</strain>
        <strain evidence="5">Chile4</strain>
    </source>
</reference>
<dbReference type="Proteomes" id="UP000792063">
    <property type="component" value="Unassembled WGS sequence"/>
</dbReference>
<keyword evidence="6" id="KW-1185">Reference proteome</keyword>
<proteinExistence type="predicted"/>
<dbReference type="EMBL" id="MAYM02001007">
    <property type="protein sequence ID" value="RLN31327.1"/>
    <property type="molecule type" value="Genomic_DNA"/>
</dbReference>
<dbReference type="AlphaFoldDB" id="A0A3R7HZV7"/>
<feature type="coiled-coil region" evidence="1">
    <location>
        <begin position="167"/>
        <end position="202"/>
    </location>
</feature>
<evidence type="ECO:0000313" key="7">
    <source>
        <dbReference type="Proteomes" id="UP000285883"/>
    </source>
</evidence>
<dbReference type="EMBL" id="JPWU03000030">
    <property type="protein sequence ID" value="KAG2530450.1"/>
    <property type="molecule type" value="Genomic_DNA"/>
</dbReference>
<dbReference type="Proteomes" id="UP000785171">
    <property type="component" value="Unassembled WGS sequence"/>
</dbReference>
<evidence type="ECO:0000313" key="2">
    <source>
        <dbReference type="EMBL" id="KAG2529536.1"/>
    </source>
</evidence>
<dbReference type="EMBL" id="MBDN02000039">
    <property type="protein sequence ID" value="RLN83175.1"/>
    <property type="molecule type" value="Genomic_DNA"/>
</dbReference>
<protein>
    <submittedName>
        <fullName evidence="5">Uncharacterized protein</fullName>
    </submittedName>
</protein>
<comment type="caution">
    <text evidence="5">The sequence shown here is derived from an EMBL/GenBank/DDBJ whole genome shotgun (WGS) entry which is preliminary data.</text>
</comment>
<sequence length="299" mass="35380">MTKDNDQDEEELREEALAEWVSRGRAAQDFTMAKMIKLWEEEDEGKEDEDEDDEEDLADKQELMKGYNVLGTFLDQAKGAAHQIKDTALVEGKKALATALNVHEMDAETQKYALIHQRVVDDLDEARKMEEELKFGLKKRNKRHAPLLQRYQEAKAEADRVQQAQLVDEIERRRREQTEKTMQEKQRQLEEKTLNAERQLVQRRQMNLKFWQKQLVEAREFAEQQMLDKRREEEFQKKVEDMKREIQIVEEEEEVDANRALIQENGTRRQVAAIEQVSVSRCGYVYLYLFSAQMILLLS</sequence>
<evidence type="ECO:0000313" key="4">
    <source>
        <dbReference type="EMBL" id="RLN31327.1"/>
    </source>
</evidence>